<feature type="transmembrane region" description="Helical" evidence="1">
    <location>
        <begin position="23"/>
        <end position="42"/>
    </location>
</feature>
<dbReference type="Proteomes" id="UP000754226">
    <property type="component" value="Unassembled WGS sequence"/>
</dbReference>
<keyword evidence="1" id="KW-0812">Transmembrane</keyword>
<evidence type="ECO:0000313" key="4">
    <source>
        <dbReference type="Proteomes" id="UP000754226"/>
    </source>
</evidence>
<protein>
    <recommendedName>
        <fullName evidence="2">NERD domain-containing protein</fullName>
    </recommendedName>
</protein>
<comment type="caution">
    <text evidence="3">The sequence shown here is derived from an EMBL/GenBank/DDBJ whole genome shotgun (WGS) entry which is preliminary data.</text>
</comment>
<dbReference type="AlphaFoldDB" id="A0A943ED31"/>
<accession>A0A943ED31</accession>
<dbReference type="Pfam" id="PF08378">
    <property type="entry name" value="NERD"/>
    <property type="match status" value="1"/>
</dbReference>
<evidence type="ECO:0000259" key="2">
    <source>
        <dbReference type="Pfam" id="PF08378"/>
    </source>
</evidence>
<gene>
    <name evidence="3" type="ORF">KHX13_00020</name>
</gene>
<evidence type="ECO:0000256" key="1">
    <source>
        <dbReference type="SAM" id="Phobius"/>
    </source>
</evidence>
<organism evidence="3 4">
    <name type="scientific">Acidaminococcus intestini</name>
    <dbReference type="NCBI Taxonomy" id="187327"/>
    <lineage>
        <taxon>Bacteria</taxon>
        <taxon>Bacillati</taxon>
        <taxon>Bacillota</taxon>
        <taxon>Negativicutes</taxon>
        <taxon>Acidaminococcales</taxon>
        <taxon>Acidaminococcaceae</taxon>
        <taxon>Acidaminococcus</taxon>
    </lineage>
</organism>
<proteinExistence type="predicted"/>
<dbReference type="EMBL" id="JAGZCZ010000001">
    <property type="protein sequence ID" value="MBS5518740.1"/>
    <property type="molecule type" value="Genomic_DNA"/>
</dbReference>
<name>A0A943ED31_9FIRM</name>
<sequence>MEDVVIKILPDFTIWKLHSFKEILLFFLVLATGLIVFRWKWLQMKKARTPEMAMKRVKKAIREGSHKKVYFFVPPKGSLAGVDLIALLPGKALLLRVIHKGYRIYGHNQDSTWRVTDNASSLIVKNPVRALKESEAVFKETLAKEGTPHVQVETIAVFADNYAEPSFFTEEDVLPHLASTQTLKKEVQRIVKEKMTPVPEGIKKSCLKHYVPADE</sequence>
<keyword evidence="1" id="KW-0472">Membrane</keyword>
<reference evidence="3" key="1">
    <citation type="submission" date="2021-02" db="EMBL/GenBank/DDBJ databases">
        <title>Infant gut strain persistence is associated with maternal origin, phylogeny, and functional potential including surface adhesion and iron acquisition.</title>
        <authorList>
            <person name="Lou Y.C."/>
        </authorList>
    </citation>
    <scope>NUCLEOTIDE SEQUENCE</scope>
    <source>
        <strain evidence="3">L3_106_000M1_dasL3_106_000M1_concoct_15</strain>
    </source>
</reference>
<evidence type="ECO:0000313" key="3">
    <source>
        <dbReference type="EMBL" id="MBS5518740.1"/>
    </source>
</evidence>
<dbReference type="InterPro" id="IPR011528">
    <property type="entry name" value="NERD"/>
</dbReference>
<keyword evidence="1" id="KW-1133">Transmembrane helix</keyword>
<dbReference type="RefSeq" id="WP_303209412.1">
    <property type="nucleotide sequence ID" value="NZ_CAUGVW010000020.1"/>
</dbReference>
<feature type="domain" description="NERD" evidence="2">
    <location>
        <begin position="55"/>
        <end position="158"/>
    </location>
</feature>